<evidence type="ECO:0000313" key="7">
    <source>
        <dbReference type="Proteomes" id="UP001228504"/>
    </source>
</evidence>
<dbReference type="InterPro" id="IPR039261">
    <property type="entry name" value="FNR_nucleotide-bd"/>
</dbReference>
<keyword evidence="2" id="KW-0813">Transport</keyword>
<dbReference type="InterPro" id="IPR017938">
    <property type="entry name" value="Riboflavin_synthase-like_b-brl"/>
</dbReference>
<dbReference type="InterPro" id="IPR001433">
    <property type="entry name" value="OxRdtase_FAD/NAD-bd"/>
</dbReference>
<organism evidence="6 7">
    <name type="scientific">Eubacterium multiforme</name>
    <dbReference type="NCBI Taxonomy" id="83339"/>
    <lineage>
        <taxon>Bacteria</taxon>
        <taxon>Bacillati</taxon>
        <taxon>Bacillota</taxon>
        <taxon>Clostridia</taxon>
        <taxon>Eubacteriales</taxon>
        <taxon>Eubacteriaceae</taxon>
        <taxon>Eubacterium</taxon>
    </lineage>
</organism>
<dbReference type="EC" id="1.14.12.17" evidence="6"/>
<dbReference type="Pfam" id="PF00175">
    <property type="entry name" value="NAD_binding_1"/>
    <property type="match status" value="1"/>
</dbReference>
<keyword evidence="3" id="KW-0479">Metal-binding</keyword>
<dbReference type="Gene3D" id="3.40.50.80">
    <property type="entry name" value="Nucleotide-binding domain of ferredoxin-NADP reductase (FNR) module"/>
    <property type="match status" value="1"/>
</dbReference>
<keyword evidence="7" id="KW-1185">Reference proteome</keyword>
<dbReference type="InterPro" id="IPR008333">
    <property type="entry name" value="Cbr1-like_FAD-bd_dom"/>
</dbReference>
<dbReference type="Pfam" id="PF00970">
    <property type="entry name" value="FAD_binding_6"/>
    <property type="match status" value="1"/>
</dbReference>
<keyword evidence="6" id="KW-0560">Oxidoreductase</keyword>
<accession>A0ABT9UY26</accession>
<evidence type="ECO:0000259" key="5">
    <source>
        <dbReference type="PROSITE" id="PS51384"/>
    </source>
</evidence>
<gene>
    <name evidence="6" type="ORF">J2S18_003205</name>
</gene>
<feature type="domain" description="FAD-binding FR-type" evidence="5">
    <location>
        <begin position="2"/>
        <end position="107"/>
    </location>
</feature>
<dbReference type="SUPFAM" id="SSF63380">
    <property type="entry name" value="Riboflavin synthase domain-like"/>
    <property type="match status" value="1"/>
</dbReference>
<dbReference type="RefSeq" id="WP_307488270.1">
    <property type="nucleotide sequence ID" value="NZ_JAUSUF010000021.1"/>
</dbReference>
<keyword evidence="6" id="KW-0223">Dioxygenase</keyword>
<dbReference type="GO" id="GO:0008941">
    <property type="term" value="F:nitric oxide dioxygenase NAD(P)H activity"/>
    <property type="evidence" value="ECO:0007669"/>
    <property type="project" value="UniProtKB-EC"/>
</dbReference>
<protein>
    <submittedName>
        <fullName evidence="6">Nitric oxide dioxygenase</fullName>
        <ecNumber evidence="6">1.14.12.17</ecNumber>
    </submittedName>
</protein>
<dbReference type="PROSITE" id="PS51384">
    <property type="entry name" value="FAD_FR"/>
    <property type="match status" value="1"/>
</dbReference>
<proteinExistence type="predicted"/>
<dbReference type="Gene3D" id="2.40.30.10">
    <property type="entry name" value="Translation factors"/>
    <property type="match status" value="1"/>
</dbReference>
<evidence type="ECO:0000256" key="4">
    <source>
        <dbReference type="ARBA" id="ARBA00023004"/>
    </source>
</evidence>
<dbReference type="PANTHER" id="PTHR43396">
    <property type="entry name" value="FLAVOHEMOPROTEIN"/>
    <property type="match status" value="1"/>
</dbReference>
<dbReference type="PRINTS" id="PR00410">
    <property type="entry name" value="PHEHYDRXLASE"/>
</dbReference>
<dbReference type="PANTHER" id="PTHR43396:SF3">
    <property type="entry name" value="FLAVOHEMOPROTEIN"/>
    <property type="match status" value="1"/>
</dbReference>
<comment type="caution">
    <text evidence="6">The sequence shown here is derived from an EMBL/GenBank/DDBJ whole genome shotgun (WGS) entry which is preliminary data.</text>
</comment>
<evidence type="ECO:0000256" key="3">
    <source>
        <dbReference type="ARBA" id="ARBA00022723"/>
    </source>
</evidence>
<dbReference type="EMBL" id="JAUSUF010000021">
    <property type="protein sequence ID" value="MDQ0151228.1"/>
    <property type="molecule type" value="Genomic_DNA"/>
</dbReference>
<reference evidence="6 7" key="1">
    <citation type="submission" date="2023-07" db="EMBL/GenBank/DDBJ databases">
        <title>Genomic Encyclopedia of Type Strains, Phase IV (KMG-IV): sequencing the most valuable type-strain genomes for metagenomic binning, comparative biology and taxonomic classification.</title>
        <authorList>
            <person name="Goeker M."/>
        </authorList>
    </citation>
    <scope>NUCLEOTIDE SEQUENCE [LARGE SCALE GENOMIC DNA]</scope>
    <source>
        <strain evidence="6 7">DSM 20694</strain>
    </source>
</reference>
<keyword evidence="4" id="KW-0408">Iron</keyword>
<keyword evidence="2" id="KW-0561">Oxygen transport</keyword>
<evidence type="ECO:0000256" key="1">
    <source>
        <dbReference type="ARBA" id="ARBA00022617"/>
    </source>
</evidence>
<dbReference type="InterPro" id="IPR017927">
    <property type="entry name" value="FAD-bd_FR_type"/>
</dbReference>
<dbReference type="SUPFAM" id="SSF52343">
    <property type="entry name" value="Ferredoxin reductase-like, C-terminal NADP-linked domain"/>
    <property type="match status" value="1"/>
</dbReference>
<evidence type="ECO:0000313" key="6">
    <source>
        <dbReference type="EMBL" id="MDQ0151228.1"/>
    </source>
</evidence>
<sequence length="247" mass="28141">MINMKEVEIFNKVKENDVVTSFYMRPKDGGKLKKSMPGQFISVNPIKEGENKGAIRQYSLSMKPGSDFYRISVKREEHGLVSRYMHDKVNIGDTIFITDPLGDFILKEGNKPVVLISGGIGVTPTMAMLYQALEDKRDVTFVQAVLNSTQHTFKNEIKELKKNNKNMKTGVFYQTPLESDVLGEDYDEVGFITKEWIEENLPKDGDFYFCGPLGFMKYIYDILKGMGIKDDSIHYEMFGPSKDLAKL</sequence>
<evidence type="ECO:0000256" key="2">
    <source>
        <dbReference type="ARBA" id="ARBA00022621"/>
    </source>
</evidence>
<dbReference type="Proteomes" id="UP001228504">
    <property type="component" value="Unassembled WGS sequence"/>
</dbReference>
<keyword evidence="1" id="KW-0349">Heme</keyword>
<dbReference type="CDD" id="cd06184">
    <property type="entry name" value="flavohem_like_fad_nad_binding"/>
    <property type="match status" value="1"/>
</dbReference>
<name>A0ABT9UY26_9FIRM</name>